<keyword evidence="4" id="KW-1185">Reference proteome</keyword>
<dbReference type="EMBL" id="JAACJM010000039">
    <property type="protein sequence ID" value="KAF5361621.1"/>
    <property type="molecule type" value="Genomic_DNA"/>
</dbReference>
<feature type="transmembrane region" description="Helical" evidence="2">
    <location>
        <begin position="257"/>
        <end position="282"/>
    </location>
</feature>
<dbReference type="Proteomes" id="UP000559256">
    <property type="component" value="Unassembled WGS sequence"/>
</dbReference>
<evidence type="ECO:0000313" key="4">
    <source>
        <dbReference type="Proteomes" id="UP000559256"/>
    </source>
</evidence>
<proteinExistence type="predicted"/>
<dbReference type="OrthoDB" id="3250682at2759"/>
<feature type="transmembrane region" description="Helical" evidence="2">
    <location>
        <begin position="12"/>
        <end position="43"/>
    </location>
</feature>
<reference evidence="3 4" key="1">
    <citation type="journal article" date="2020" name="ISME J.">
        <title>Uncovering the hidden diversity of litter-decomposition mechanisms in mushroom-forming fungi.</title>
        <authorList>
            <person name="Floudas D."/>
            <person name="Bentzer J."/>
            <person name="Ahren D."/>
            <person name="Johansson T."/>
            <person name="Persson P."/>
            <person name="Tunlid A."/>
        </authorList>
    </citation>
    <scope>NUCLEOTIDE SEQUENCE [LARGE SCALE GENOMIC DNA]</scope>
    <source>
        <strain evidence="3 4">CBS 291.85</strain>
    </source>
</reference>
<sequence>MVATQRTSVELAYVWGITLSSFLYGIYLILFAAAMYILLLPLSPTFGLRERVNKVLITVTVLMCLTCTTHFVVQFIRLHKGYSERMNSHETLHHVGDGVDGPVPYLEDLTQPLAIVTGVCFTIAAVLTDGLTIYRLYIMWNRKFTICILPVITLTGMLVCGFAMCAVTSEMSPSSPLFGTPAAEWLTSTFVIGLATNFIALSSVTVRFRKNARDRKKIGLGVTGTTKMMMLVLVESSALYSGTKFINLMLLVSETSIAFVFFCIVIPIIGIASHILIIRLGWIKYFKHGRSITTSFGVTSGAPTSGISVTRNLPMLSSPPPALALTERRKGGAIKLHRIRLEKRSVDTIIIDHEESSSSKTRAHSDREEGPSSSRTLVSPVTATFPTPSYTIGLPIIPGGVKLDDT</sequence>
<keyword evidence="2" id="KW-1133">Transmembrane helix</keyword>
<feature type="transmembrane region" description="Helical" evidence="2">
    <location>
        <begin position="113"/>
        <end position="134"/>
    </location>
</feature>
<feature type="transmembrane region" description="Helical" evidence="2">
    <location>
        <begin position="146"/>
        <end position="169"/>
    </location>
</feature>
<accession>A0A8H5GB01</accession>
<evidence type="ECO:0000256" key="1">
    <source>
        <dbReference type="SAM" id="MobiDB-lite"/>
    </source>
</evidence>
<comment type="caution">
    <text evidence="3">The sequence shown here is derived from an EMBL/GenBank/DDBJ whole genome shotgun (WGS) entry which is preliminary data.</text>
</comment>
<feature type="transmembrane region" description="Helical" evidence="2">
    <location>
        <begin position="189"/>
        <end position="208"/>
    </location>
</feature>
<protein>
    <submittedName>
        <fullName evidence="3">Uncharacterized protein</fullName>
    </submittedName>
</protein>
<dbReference type="AlphaFoldDB" id="A0A8H5GB01"/>
<keyword evidence="2" id="KW-0472">Membrane</keyword>
<keyword evidence="2" id="KW-0812">Transmembrane</keyword>
<feature type="transmembrane region" description="Helical" evidence="2">
    <location>
        <begin position="229"/>
        <end position="251"/>
    </location>
</feature>
<feature type="region of interest" description="Disordered" evidence="1">
    <location>
        <begin position="355"/>
        <end position="380"/>
    </location>
</feature>
<evidence type="ECO:0000256" key="2">
    <source>
        <dbReference type="SAM" id="Phobius"/>
    </source>
</evidence>
<evidence type="ECO:0000313" key="3">
    <source>
        <dbReference type="EMBL" id="KAF5361621.1"/>
    </source>
</evidence>
<feature type="compositionally biased region" description="Polar residues" evidence="1">
    <location>
        <begin position="371"/>
        <end position="380"/>
    </location>
</feature>
<gene>
    <name evidence="3" type="ORF">D9758_007370</name>
</gene>
<name>A0A8H5GB01_9AGAR</name>
<organism evidence="3 4">
    <name type="scientific">Tetrapyrgos nigripes</name>
    <dbReference type="NCBI Taxonomy" id="182062"/>
    <lineage>
        <taxon>Eukaryota</taxon>
        <taxon>Fungi</taxon>
        <taxon>Dikarya</taxon>
        <taxon>Basidiomycota</taxon>
        <taxon>Agaricomycotina</taxon>
        <taxon>Agaricomycetes</taxon>
        <taxon>Agaricomycetidae</taxon>
        <taxon>Agaricales</taxon>
        <taxon>Marasmiineae</taxon>
        <taxon>Marasmiaceae</taxon>
        <taxon>Tetrapyrgos</taxon>
    </lineage>
</organism>
<feature type="transmembrane region" description="Helical" evidence="2">
    <location>
        <begin position="55"/>
        <end position="76"/>
    </location>
</feature>
<feature type="compositionally biased region" description="Basic and acidic residues" evidence="1">
    <location>
        <begin position="355"/>
        <end position="370"/>
    </location>
</feature>